<evidence type="ECO:0008006" key="4">
    <source>
        <dbReference type="Google" id="ProtNLM"/>
    </source>
</evidence>
<evidence type="ECO:0000313" key="3">
    <source>
        <dbReference type="Proteomes" id="UP000321306"/>
    </source>
</evidence>
<organism evidence="2 3">
    <name type="scientific">Deinococcus cellulosilyticus (strain DSM 18568 / NBRC 106333 / KACC 11606 / 5516J-15)</name>
    <dbReference type="NCBI Taxonomy" id="1223518"/>
    <lineage>
        <taxon>Bacteria</taxon>
        <taxon>Thermotogati</taxon>
        <taxon>Deinococcota</taxon>
        <taxon>Deinococci</taxon>
        <taxon>Deinococcales</taxon>
        <taxon>Deinococcaceae</taxon>
        <taxon>Deinococcus</taxon>
    </lineage>
</organism>
<dbReference type="Gene3D" id="1.10.10.10">
    <property type="entry name" value="Winged helix-like DNA-binding domain superfamily/Winged helix DNA-binding domain"/>
    <property type="match status" value="1"/>
</dbReference>
<dbReference type="Pfam" id="PF13730">
    <property type="entry name" value="HTH_36"/>
    <property type="match status" value="1"/>
</dbReference>
<evidence type="ECO:0000256" key="1">
    <source>
        <dbReference type="SAM" id="MobiDB-lite"/>
    </source>
</evidence>
<comment type="caution">
    <text evidence="2">The sequence shown here is derived from an EMBL/GenBank/DDBJ whole genome shotgun (WGS) entry which is preliminary data.</text>
</comment>
<feature type="compositionally biased region" description="Low complexity" evidence="1">
    <location>
        <begin position="151"/>
        <end position="165"/>
    </location>
</feature>
<dbReference type="RefSeq" id="WP_146885250.1">
    <property type="nucleotide sequence ID" value="NZ_BJXB01000012.1"/>
</dbReference>
<proteinExistence type="predicted"/>
<dbReference type="OrthoDB" id="8076130at2"/>
<feature type="compositionally biased region" description="Polar residues" evidence="1">
    <location>
        <begin position="180"/>
        <end position="190"/>
    </location>
</feature>
<reference evidence="2 3" key="1">
    <citation type="submission" date="2019-07" db="EMBL/GenBank/DDBJ databases">
        <title>Whole genome shotgun sequence of Deinococcus cellulosilyticus NBRC 106333.</title>
        <authorList>
            <person name="Hosoyama A."/>
            <person name="Uohara A."/>
            <person name="Ohji S."/>
            <person name="Ichikawa N."/>
        </authorList>
    </citation>
    <scope>NUCLEOTIDE SEQUENCE [LARGE SCALE GENOMIC DNA]</scope>
    <source>
        <strain evidence="2 3">NBRC 106333</strain>
    </source>
</reference>
<name>A0A511N3Z8_DEIC1</name>
<accession>A0A511N3Z8</accession>
<dbReference type="AlphaFoldDB" id="A0A511N3Z8"/>
<sequence length="318" mass="33643">MSIQIMTEVWSESKHKGSELLTLIAIADMANEHGEAYPSVGYIARKIRMTPRNTQKILQKLEASGELVTREGAGRNGTNLYRVITKNTLKFLTPEEVALLDAARKGGEKNSGVNAGTGAKKIQGGEPGDRGGMNPSSGEGVNAGTGEGANPSSPKTSVESSVESSVEAEEETTAAAPQVQKVQTPQNSQAPALPSQGPEGKPASAGIQTNAVQEIPGAAPAGEVDPETTVQLNKLFGSMLQDMLDDPAALVTRTDWFKIPVARFQELLEEVKRTCRASNGLKKPRTEMKFVLDAEVGRITKPEPAKSSRAAALSGLKL</sequence>
<protein>
    <recommendedName>
        <fullName evidence="4">Helix-turn-helix domain-containing protein</fullName>
    </recommendedName>
</protein>
<dbReference type="Proteomes" id="UP000321306">
    <property type="component" value="Unassembled WGS sequence"/>
</dbReference>
<feature type="region of interest" description="Disordered" evidence="1">
    <location>
        <begin position="106"/>
        <end position="205"/>
    </location>
</feature>
<evidence type="ECO:0000313" key="2">
    <source>
        <dbReference type="EMBL" id="GEM47188.1"/>
    </source>
</evidence>
<keyword evidence="3" id="KW-1185">Reference proteome</keyword>
<gene>
    <name evidence="2" type="ORF">DC3_28230</name>
</gene>
<dbReference type="EMBL" id="BJXB01000012">
    <property type="protein sequence ID" value="GEM47188.1"/>
    <property type="molecule type" value="Genomic_DNA"/>
</dbReference>
<dbReference type="InterPro" id="IPR036388">
    <property type="entry name" value="WH-like_DNA-bd_sf"/>
</dbReference>